<dbReference type="InterPro" id="IPR001347">
    <property type="entry name" value="SIS_dom"/>
</dbReference>
<dbReference type="EMBL" id="JACCBY010000005">
    <property type="protein sequence ID" value="NYD91536.1"/>
    <property type="molecule type" value="Genomic_DNA"/>
</dbReference>
<dbReference type="SUPFAM" id="SSF53697">
    <property type="entry name" value="SIS domain"/>
    <property type="match status" value="1"/>
</dbReference>
<evidence type="ECO:0000313" key="3">
    <source>
        <dbReference type="Proteomes" id="UP000517753"/>
    </source>
</evidence>
<gene>
    <name evidence="2" type="ORF">HD841_003344</name>
</gene>
<dbReference type="PANTHER" id="PTHR30390:SF7">
    <property type="entry name" value="PHOSPHOHEPTOSE ISOMERASE"/>
    <property type="match status" value="1"/>
</dbReference>
<sequence length="246" mass="25966">MTSFSATYRDAIVQSLDGFLSSQGREFDQARDAVAAALAADRIIYVTGSGHSHLIAEEAFYRAGGVAAVQAMLDPDLMLHVSATRSSMLERDPGRAEALLAQYHVSADDVVVVVSNSGRNAFPVEMALACRSRGATVIAITSLRHSRSVDSLHPSGKRLFEVSDIALDNGAVPGDAAVAINPAGPWMGPTSTIMGAFIINVMLAEATARLATRGIIIDVYQSANTRNGDTAAADIAARWKPRLKGL</sequence>
<keyword evidence="3" id="KW-1185">Reference proteome</keyword>
<dbReference type="InterPro" id="IPR050099">
    <property type="entry name" value="SIS_GmhA/DiaA_subfam"/>
</dbReference>
<organism evidence="2 3">
    <name type="scientific">Sphingomonas melonis</name>
    <dbReference type="NCBI Taxonomy" id="152682"/>
    <lineage>
        <taxon>Bacteria</taxon>
        <taxon>Pseudomonadati</taxon>
        <taxon>Pseudomonadota</taxon>
        <taxon>Alphaproteobacteria</taxon>
        <taxon>Sphingomonadales</taxon>
        <taxon>Sphingomonadaceae</taxon>
        <taxon>Sphingomonas</taxon>
    </lineage>
</organism>
<dbReference type="RefSeq" id="WP_179509945.1">
    <property type="nucleotide sequence ID" value="NZ_JACCBY010000005.1"/>
</dbReference>
<feature type="domain" description="SIS" evidence="1">
    <location>
        <begin position="34"/>
        <end position="209"/>
    </location>
</feature>
<dbReference type="InterPro" id="IPR046348">
    <property type="entry name" value="SIS_dom_sf"/>
</dbReference>
<dbReference type="PROSITE" id="PS51464">
    <property type="entry name" value="SIS"/>
    <property type="match status" value="1"/>
</dbReference>
<dbReference type="NCBIfam" id="NF002805">
    <property type="entry name" value="PRK02947.1"/>
    <property type="match status" value="1"/>
</dbReference>
<dbReference type="Pfam" id="PF13580">
    <property type="entry name" value="SIS_2"/>
    <property type="match status" value="1"/>
</dbReference>
<comment type="caution">
    <text evidence="2">The sequence shown here is derived from an EMBL/GenBank/DDBJ whole genome shotgun (WGS) entry which is preliminary data.</text>
</comment>
<name>A0A7Y9K2Y9_9SPHN</name>
<evidence type="ECO:0000259" key="1">
    <source>
        <dbReference type="PROSITE" id="PS51464"/>
    </source>
</evidence>
<dbReference type="Gene3D" id="3.40.50.10490">
    <property type="entry name" value="Glucose-6-phosphate isomerase like protein, domain 1"/>
    <property type="match status" value="1"/>
</dbReference>
<dbReference type="GO" id="GO:0097367">
    <property type="term" value="F:carbohydrate derivative binding"/>
    <property type="evidence" value="ECO:0007669"/>
    <property type="project" value="InterPro"/>
</dbReference>
<reference evidence="2 3" key="2">
    <citation type="submission" date="2020-08" db="EMBL/GenBank/DDBJ databases">
        <title>The Agave Microbiome: Exploring the role of microbial communities in plant adaptations to desert environments.</title>
        <authorList>
            <person name="Partida-Martinez L.P."/>
        </authorList>
    </citation>
    <scope>NUCLEOTIDE SEQUENCE [LARGE SCALE GENOMIC DNA]</scope>
    <source>
        <strain evidence="2 3">AS2.3</strain>
    </source>
</reference>
<dbReference type="PANTHER" id="PTHR30390">
    <property type="entry name" value="SEDOHEPTULOSE 7-PHOSPHATE ISOMERASE / DNAA INITIATOR-ASSOCIATING FACTOR FOR REPLICATION INITIATION"/>
    <property type="match status" value="1"/>
</dbReference>
<reference evidence="2 3" key="1">
    <citation type="submission" date="2020-07" db="EMBL/GenBank/DDBJ databases">
        <authorList>
            <person name="Partida-Martinez L."/>
            <person name="Huntemann M."/>
            <person name="Clum A."/>
            <person name="Wang J."/>
            <person name="Palaniappan K."/>
            <person name="Ritter S."/>
            <person name="Chen I.-M."/>
            <person name="Stamatis D."/>
            <person name="Reddy T."/>
            <person name="O'Malley R."/>
            <person name="Daum C."/>
            <person name="Shapiro N."/>
            <person name="Ivanova N."/>
            <person name="Kyrpides N."/>
            <person name="Woyke T."/>
        </authorList>
    </citation>
    <scope>NUCLEOTIDE SEQUENCE [LARGE SCALE GENOMIC DNA]</scope>
    <source>
        <strain evidence="2 3">AS2.3</strain>
    </source>
</reference>
<dbReference type="AlphaFoldDB" id="A0A7Y9K2Y9"/>
<evidence type="ECO:0000313" key="2">
    <source>
        <dbReference type="EMBL" id="NYD91536.1"/>
    </source>
</evidence>
<accession>A0A7Y9K2Y9</accession>
<proteinExistence type="predicted"/>
<protein>
    <submittedName>
        <fullName evidence="2">Putative phosphosugar-binding protein</fullName>
    </submittedName>
</protein>
<dbReference type="GO" id="GO:1901135">
    <property type="term" value="P:carbohydrate derivative metabolic process"/>
    <property type="evidence" value="ECO:0007669"/>
    <property type="project" value="InterPro"/>
</dbReference>
<dbReference type="Proteomes" id="UP000517753">
    <property type="component" value="Unassembled WGS sequence"/>
</dbReference>